<dbReference type="Pfam" id="PF02458">
    <property type="entry name" value="Transferase"/>
    <property type="match status" value="3"/>
</dbReference>
<dbReference type="PANTHER" id="PTHR31642:SF289">
    <property type="entry name" value="SPERMIDINE HYDROXYCINNAMOYL TRANSFERASE"/>
    <property type="match status" value="1"/>
</dbReference>
<accession>A0A2N9JAL0</accession>
<dbReference type="AlphaFoldDB" id="A0A2N9JAL0"/>
<dbReference type="InterPro" id="IPR023213">
    <property type="entry name" value="CAT-like_dom_sf"/>
</dbReference>
<proteinExistence type="inferred from homology"/>
<dbReference type="EMBL" id="OIVN01006462">
    <property type="protein sequence ID" value="SPD33590.1"/>
    <property type="molecule type" value="Genomic_DNA"/>
</dbReference>
<evidence type="ECO:0000313" key="2">
    <source>
        <dbReference type="EMBL" id="SPD33590.1"/>
    </source>
</evidence>
<reference evidence="2" key="1">
    <citation type="submission" date="2018-02" db="EMBL/GenBank/DDBJ databases">
        <authorList>
            <person name="Cohen D.B."/>
            <person name="Kent A.D."/>
        </authorList>
    </citation>
    <scope>NUCLEOTIDE SEQUENCE</scope>
</reference>
<evidence type="ECO:0000256" key="1">
    <source>
        <dbReference type="ARBA" id="ARBA00009861"/>
    </source>
</evidence>
<dbReference type="GO" id="GO:0016747">
    <property type="term" value="F:acyltransferase activity, transferring groups other than amino-acyl groups"/>
    <property type="evidence" value="ECO:0007669"/>
    <property type="project" value="TreeGrafter"/>
</dbReference>
<protein>
    <submittedName>
        <fullName evidence="2">Uncharacterized protein</fullName>
    </submittedName>
</protein>
<dbReference type="PANTHER" id="PTHR31642">
    <property type="entry name" value="TRICHOTHECENE 3-O-ACETYLTRANSFERASE"/>
    <property type="match status" value="1"/>
</dbReference>
<sequence>MHHFVYIYRHNNNNTIPFVMETMRNSLSEALVHYYPLAGRLHWIEGGRLELDCNAMGAQLLEAYSEAKLDELGDFAPTDTVQDLIPKPLSHSVVDGQAVNSFINSWAKLARGENLGDDQIPFHDRTVLRSREPLMPPRFDHVEYTTKPPLLIGSMDSQAEQQKETSVTLLKVTSDQVESLRKIANQNMVMRLTRPYSKYEAIAGHMWSRLSLKDTLGNAVFGTVTSNCLSGDLLSNPLSYASGKLREAIERMTDEYIRSALDFMASQKHIDFGWGKPVYVGPGLLNMDGKSFIMPSPVADGSLIIALRLQTQYMDSFKKFFYADMDCKEPHAMSAKL</sequence>
<organism evidence="2">
    <name type="scientific">Fagus sylvatica</name>
    <name type="common">Beechnut</name>
    <dbReference type="NCBI Taxonomy" id="28930"/>
    <lineage>
        <taxon>Eukaryota</taxon>
        <taxon>Viridiplantae</taxon>
        <taxon>Streptophyta</taxon>
        <taxon>Embryophyta</taxon>
        <taxon>Tracheophyta</taxon>
        <taxon>Spermatophyta</taxon>
        <taxon>Magnoliopsida</taxon>
        <taxon>eudicotyledons</taxon>
        <taxon>Gunneridae</taxon>
        <taxon>Pentapetalae</taxon>
        <taxon>rosids</taxon>
        <taxon>fabids</taxon>
        <taxon>Fagales</taxon>
        <taxon>Fagaceae</taxon>
        <taxon>Fagus</taxon>
    </lineage>
</organism>
<dbReference type="Gene3D" id="3.30.559.10">
    <property type="entry name" value="Chloramphenicol acetyltransferase-like domain"/>
    <property type="match status" value="3"/>
</dbReference>
<comment type="similarity">
    <text evidence="1">Belongs to the plant acyltransferase family.</text>
</comment>
<dbReference type="InterPro" id="IPR050317">
    <property type="entry name" value="Plant_Fungal_Acyltransferase"/>
</dbReference>
<gene>
    <name evidence="2" type="ORF">FSB_LOCUS61472</name>
</gene>
<name>A0A2N9JAL0_FAGSY</name>